<feature type="domain" description="DUF4214" evidence="1">
    <location>
        <begin position="14"/>
        <end position="84"/>
    </location>
</feature>
<sequence length="99" mass="11022">MNAMDKGTSLEAVADEFAKSNEFRTIYGSAPSSEAVVTRLYENVLHRQPDQSGFDSWNNHLKANPSLIEEIVVEFSESPENQAQVATIIGNGFEYQPWA</sequence>
<dbReference type="RefSeq" id="WP_109343438.1">
    <property type="nucleotide sequence ID" value="NZ_CP029343.1"/>
</dbReference>
<dbReference type="Pfam" id="PF13946">
    <property type="entry name" value="DUF4214"/>
    <property type="match status" value="1"/>
</dbReference>
<evidence type="ECO:0000313" key="2">
    <source>
        <dbReference type="EMBL" id="AWL03012.1"/>
    </source>
</evidence>
<protein>
    <recommendedName>
        <fullName evidence="1">DUF4214 domain-containing protein</fullName>
    </recommendedName>
</protein>
<accession>A0A2S2DCC9</accession>
<gene>
    <name evidence="2" type="ORF">DIR46_00040</name>
</gene>
<name>A0A2S2DCC9_9BURK</name>
<evidence type="ECO:0000313" key="3">
    <source>
        <dbReference type="Proteomes" id="UP000245820"/>
    </source>
</evidence>
<dbReference type="InterPro" id="IPR025282">
    <property type="entry name" value="DUF4214"/>
</dbReference>
<evidence type="ECO:0000259" key="1">
    <source>
        <dbReference type="Pfam" id="PF13946"/>
    </source>
</evidence>
<keyword evidence="3" id="KW-1185">Reference proteome</keyword>
<dbReference type="Proteomes" id="UP000245820">
    <property type="component" value="Chromosome"/>
</dbReference>
<dbReference type="OrthoDB" id="480426at2"/>
<dbReference type="KEGG" id="mtim:DIR46_00040"/>
<reference evidence="2 3" key="1">
    <citation type="submission" date="2018-05" db="EMBL/GenBank/DDBJ databases">
        <title>Complete genome sequence of Massilia oculi sp. nov. CCUG 43427T (=DSM 26321T), the type strain of M. oculi, and comparison with genome sequences of other Massilia strains.</title>
        <authorList>
            <person name="Zhu B."/>
        </authorList>
    </citation>
    <scope>NUCLEOTIDE SEQUENCE [LARGE SCALE GENOMIC DNA]</scope>
    <source>
        <strain evidence="2 3">CCUG 43427</strain>
    </source>
</reference>
<dbReference type="EMBL" id="CP029343">
    <property type="protein sequence ID" value="AWL03012.1"/>
    <property type="molecule type" value="Genomic_DNA"/>
</dbReference>
<dbReference type="InterPro" id="IPR038255">
    <property type="entry name" value="PBS_linker_sf"/>
</dbReference>
<dbReference type="Gene3D" id="1.10.3130.20">
    <property type="entry name" value="Phycobilisome linker domain"/>
    <property type="match status" value="1"/>
</dbReference>
<dbReference type="AlphaFoldDB" id="A0A2S2DCC9"/>
<organism evidence="2 3">
    <name type="scientific">Massilia oculi</name>
    <dbReference type="NCBI Taxonomy" id="945844"/>
    <lineage>
        <taxon>Bacteria</taxon>
        <taxon>Pseudomonadati</taxon>
        <taxon>Pseudomonadota</taxon>
        <taxon>Betaproteobacteria</taxon>
        <taxon>Burkholderiales</taxon>
        <taxon>Oxalobacteraceae</taxon>
        <taxon>Telluria group</taxon>
        <taxon>Massilia</taxon>
    </lineage>
</organism>
<proteinExistence type="predicted"/>